<sequence length="314" mass="32799">MSLPSDHSSELLLELNTIVSEGQNPQTLDIDLLPSEAILRKLNDEDQKVAPAIREIIPAIAKAVDAIVDAFAKGGRLIYIGAGTSGRLGVLDAAECPPTFSVEPGQVVGIIAGGERAIQKAVEGAEDNAAMAIEDLQNHQLKSDDVLVGIAASGRTPYVVSALNYARAQGCVTVGISCSPNSAVLNAADIQLAAVVGPEALTGSTRMKSGTAQKLVLNMLSTASMIRSGKVYRNLMVDVNASNDKLKARAVRIVMQATECTELEAVEALAQSEHSAKLAILMLLTGKTASEGKALLDNNKGFLRSAVQEVEGDA</sequence>
<gene>
    <name evidence="3 5" type="primary">murQ</name>
    <name evidence="5" type="ORF">WCN91_15040</name>
</gene>
<dbReference type="SUPFAM" id="SSF53697">
    <property type="entry name" value="SIS domain"/>
    <property type="match status" value="1"/>
</dbReference>
<accession>A0ABU9N4V3</accession>
<feature type="active site" description="Proton donor" evidence="3">
    <location>
        <position position="95"/>
    </location>
</feature>
<dbReference type="Proteomes" id="UP001447008">
    <property type="component" value="Unassembled WGS sequence"/>
</dbReference>
<organism evidence="5 6">
    <name type="scientific">Pseudoalteromonas qingdaonensis</name>
    <dbReference type="NCBI Taxonomy" id="3131913"/>
    <lineage>
        <taxon>Bacteria</taxon>
        <taxon>Pseudomonadati</taxon>
        <taxon>Pseudomonadota</taxon>
        <taxon>Gammaproteobacteria</taxon>
        <taxon>Alteromonadales</taxon>
        <taxon>Pseudoalteromonadaceae</taxon>
        <taxon>Pseudoalteromonas</taxon>
    </lineage>
</organism>
<proteinExistence type="inferred from homology"/>
<dbReference type="PROSITE" id="PS51464">
    <property type="entry name" value="SIS"/>
    <property type="match status" value="1"/>
</dbReference>
<dbReference type="InterPro" id="IPR005488">
    <property type="entry name" value="Etherase_MurQ"/>
</dbReference>
<comment type="pathway">
    <text evidence="3">Cell wall biogenesis; peptidoglycan recycling.</text>
</comment>
<comment type="pathway">
    <text evidence="3">Amino-sugar metabolism; 1,6-anhydro-N-acetylmuramate degradation.</text>
</comment>
<dbReference type="Gene3D" id="1.10.8.1080">
    <property type="match status" value="1"/>
</dbReference>
<protein>
    <recommendedName>
        <fullName evidence="3">N-acetylmuramic acid 6-phosphate etherase</fullName>
        <shortName evidence="3">MurNAc-6-P etherase</shortName>
        <ecNumber evidence="3">4.2.1.126</ecNumber>
    </recommendedName>
    <alternativeName>
        <fullName evidence="3">N-acetylmuramic acid 6-phosphate hydrolase</fullName>
    </alternativeName>
    <alternativeName>
        <fullName evidence="3">N-acetylmuramic acid 6-phosphate lyase</fullName>
    </alternativeName>
</protein>
<comment type="function">
    <text evidence="3">Specifically catalyzes the cleavage of the D-lactyl ether substituent of MurNAc 6-phosphate, producing GlcNAc 6-phosphate and D-lactate. Together with AnmK, is also required for the utilization of anhydro-N-acetylmuramic acid (anhMurNAc) either imported from the medium or derived from its own cell wall murein, and thus plays a role in cell wall recycling.</text>
</comment>
<dbReference type="PROSITE" id="PS01272">
    <property type="entry name" value="GCKR"/>
    <property type="match status" value="1"/>
</dbReference>
<evidence type="ECO:0000256" key="2">
    <source>
        <dbReference type="ARBA" id="ARBA00023277"/>
    </source>
</evidence>
<dbReference type="EMBL" id="JBCGCU010000026">
    <property type="protein sequence ID" value="MEM0516708.1"/>
    <property type="molecule type" value="Genomic_DNA"/>
</dbReference>
<dbReference type="HAMAP" id="MF_00068">
    <property type="entry name" value="MurQ"/>
    <property type="match status" value="1"/>
</dbReference>
<dbReference type="Gene3D" id="3.40.50.10490">
    <property type="entry name" value="Glucose-6-phosphate isomerase like protein, domain 1"/>
    <property type="match status" value="1"/>
</dbReference>
<feature type="domain" description="SIS" evidence="4">
    <location>
        <begin position="67"/>
        <end position="230"/>
    </location>
</feature>
<reference evidence="5 6" key="1">
    <citation type="submission" date="2024-03" db="EMBL/GenBank/DDBJ databases">
        <title>Pseudoalteromonas qingdaonensis sp. nov., isolated from the intestines of marine benthic organisms.</title>
        <authorList>
            <person name="Lin X."/>
            <person name="Fang S."/>
            <person name="Hu X."/>
        </authorList>
    </citation>
    <scope>NUCLEOTIDE SEQUENCE [LARGE SCALE GENOMIC DNA]</scope>
    <source>
        <strain evidence="5 6">YIC-827</strain>
    </source>
</reference>
<dbReference type="InterPro" id="IPR005486">
    <property type="entry name" value="Glucokinase_regulatory_CS"/>
</dbReference>
<evidence type="ECO:0000259" key="4">
    <source>
        <dbReference type="PROSITE" id="PS51464"/>
    </source>
</evidence>
<feature type="active site" evidence="3">
    <location>
        <position position="126"/>
    </location>
</feature>
<evidence type="ECO:0000256" key="3">
    <source>
        <dbReference type="HAMAP-Rule" id="MF_00068"/>
    </source>
</evidence>
<keyword evidence="1 3" id="KW-0456">Lyase</keyword>
<dbReference type="InterPro" id="IPR001347">
    <property type="entry name" value="SIS_dom"/>
</dbReference>
<dbReference type="CDD" id="cd05007">
    <property type="entry name" value="SIS_Etherase"/>
    <property type="match status" value="1"/>
</dbReference>
<comment type="caution">
    <text evidence="5">The sequence shown here is derived from an EMBL/GenBank/DDBJ whole genome shotgun (WGS) entry which is preliminary data.</text>
</comment>
<dbReference type="Pfam" id="PF20741">
    <property type="entry name" value="GKRP-like_C"/>
    <property type="match status" value="1"/>
</dbReference>
<comment type="catalytic activity">
    <reaction evidence="3">
        <text>N-acetyl-D-muramate 6-phosphate + H2O = N-acetyl-D-glucosamine 6-phosphate + (R)-lactate</text>
        <dbReference type="Rhea" id="RHEA:26410"/>
        <dbReference type="ChEBI" id="CHEBI:15377"/>
        <dbReference type="ChEBI" id="CHEBI:16004"/>
        <dbReference type="ChEBI" id="CHEBI:57513"/>
        <dbReference type="ChEBI" id="CHEBI:58722"/>
        <dbReference type="EC" id="4.2.1.126"/>
    </reaction>
</comment>
<evidence type="ECO:0000256" key="1">
    <source>
        <dbReference type="ARBA" id="ARBA00023239"/>
    </source>
</evidence>
<keyword evidence="2 3" id="KW-0119">Carbohydrate metabolism</keyword>
<dbReference type="NCBIfam" id="NF009222">
    <property type="entry name" value="PRK12570.1"/>
    <property type="match status" value="1"/>
</dbReference>
<comment type="pathway">
    <text evidence="3">Amino-sugar metabolism; N-acetylmuramate degradation.</text>
</comment>
<name>A0ABU9N4V3_9GAMM</name>
<comment type="similarity">
    <text evidence="3">Belongs to the GCKR-like family. MurNAc-6-P etherase subfamily.</text>
</comment>
<keyword evidence="6" id="KW-1185">Reference proteome</keyword>
<dbReference type="NCBIfam" id="NF003915">
    <property type="entry name" value="PRK05441.1"/>
    <property type="match status" value="1"/>
</dbReference>
<evidence type="ECO:0000313" key="6">
    <source>
        <dbReference type="Proteomes" id="UP001447008"/>
    </source>
</evidence>
<comment type="miscellaneous">
    <text evidence="3">A lyase-type mechanism (elimination/hydration) is suggested for the cleavage of the lactyl ether bond of MurNAc 6-phosphate, with the formation of an alpha,beta-unsaturated aldehyde intermediate with (E)-stereochemistry, followed by the syn addition of water to give product.</text>
</comment>
<dbReference type="Pfam" id="PF22645">
    <property type="entry name" value="GKRP_SIS_N"/>
    <property type="match status" value="1"/>
</dbReference>
<comment type="subunit">
    <text evidence="3">Homodimer.</text>
</comment>
<dbReference type="PANTHER" id="PTHR10088:SF4">
    <property type="entry name" value="GLUCOKINASE REGULATORY PROTEIN"/>
    <property type="match status" value="1"/>
</dbReference>
<dbReference type="NCBIfam" id="TIGR00274">
    <property type="entry name" value="N-acetylmuramic acid 6-phosphate etherase"/>
    <property type="match status" value="1"/>
</dbReference>
<evidence type="ECO:0000313" key="5">
    <source>
        <dbReference type="EMBL" id="MEM0516708.1"/>
    </source>
</evidence>
<dbReference type="RefSeq" id="WP_342680179.1">
    <property type="nucleotide sequence ID" value="NZ_JBCGCU010000026.1"/>
</dbReference>
<dbReference type="InterPro" id="IPR040190">
    <property type="entry name" value="MURQ/GCKR"/>
</dbReference>
<dbReference type="PANTHER" id="PTHR10088">
    <property type="entry name" value="GLUCOKINASE REGULATORY PROTEIN"/>
    <property type="match status" value="1"/>
</dbReference>
<dbReference type="InterPro" id="IPR046348">
    <property type="entry name" value="SIS_dom_sf"/>
</dbReference>
<dbReference type="GO" id="GO:0016829">
    <property type="term" value="F:lyase activity"/>
    <property type="evidence" value="ECO:0007669"/>
    <property type="project" value="UniProtKB-KW"/>
</dbReference>
<dbReference type="EC" id="4.2.1.126" evidence="3"/>